<proteinExistence type="predicted"/>
<evidence type="ECO:0000313" key="2">
    <source>
        <dbReference type="EMBL" id="OWU72997.1"/>
    </source>
</evidence>
<sequence length="68" mass="6354">MPIKQIVVACGLLAGLSACGQTTGEQALLGGSVGAVGGAVVGANPLASAAVGAGGNVLYCEVNPGRCN</sequence>
<dbReference type="PROSITE" id="PS51257">
    <property type="entry name" value="PROKAR_LIPOPROTEIN"/>
    <property type="match status" value="1"/>
</dbReference>
<evidence type="ECO:0008006" key="4">
    <source>
        <dbReference type="Google" id="ProtNLM"/>
    </source>
</evidence>
<dbReference type="EMBL" id="AQQR01000005">
    <property type="protein sequence ID" value="OWU72997.1"/>
    <property type="molecule type" value="Genomic_DNA"/>
</dbReference>
<dbReference type="Proteomes" id="UP000215377">
    <property type="component" value="Unassembled WGS sequence"/>
</dbReference>
<organism evidence="2 3">
    <name type="scientific">Marinibacterium profundimaris</name>
    <dbReference type="NCBI Taxonomy" id="1679460"/>
    <lineage>
        <taxon>Bacteria</taxon>
        <taxon>Pseudomonadati</taxon>
        <taxon>Pseudomonadota</taxon>
        <taxon>Alphaproteobacteria</taxon>
        <taxon>Rhodobacterales</taxon>
        <taxon>Paracoccaceae</taxon>
        <taxon>Marinibacterium</taxon>
    </lineage>
</organism>
<keyword evidence="1" id="KW-0732">Signal</keyword>
<feature type="chain" id="PRO_5012104097" description="YMGG-like Gly-zipper domain-containing protein" evidence="1">
    <location>
        <begin position="21"/>
        <end position="68"/>
    </location>
</feature>
<dbReference type="RefSeq" id="WP_088650702.1">
    <property type="nucleotide sequence ID" value="NZ_AQQR01000005.1"/>
</dbReference>
<evidence type="ECO:0000313" key="3">
    <source>
        <dbReference type="Proteomes" id="UP000215377"/>
    </source>
</evidence>
<feature type="signal peptide" evidence="1">
    <location>
        <begin position="1"/>
        <end position="20"/>
    </location>
</feature>
<comment type="caution">
    <text evidence="2">The sequence shown here is derived from an EMBL/GenBank/DDBJ whole genome shotgun (WGS) entry which is preliminary data.</text>
</comment>
<protein>
    <recommendedName>
        <fullName evidence="4">YMGG-like Gly-zipper domain-containing protein</fullName>
    </recommendedName>
</protein>
<dbReference type="AlphaFoldDB" id="A0A225NH38"/>
<accession>A0A225NH38</accession>
<gene>
    <name evidence="2" type="ORF">ATO3_15095</name>
</gene>
<name>A0A225NH38_9RHOB</name>
<keyword evidence="3" id="KW-1185">Reference proteome</keyword>
<evidence type="ECO:0000256" key="1">
    <source>
        <dbReference type="SAM" id="SignalP"/>
    </source>
</evidence>
<reference evidence="2 3" key="1">
    <citation type="submission" date="2013-04" db="EMBL/GenBank/DDBJ databases">
        <title>Oceanicola sp. 22II1-22F33 Genome Sequencing.</title>
        <authorList>
            <person name="Lai Q."/>
            <person name="Li G."/>
            <person name="Shao Z."/>
        </authorList>
    </citation>
    <scope>NUCLEOTIDE SEQUENCE [LARGE SCALE GENOMIC DNA]</scope>
    <source>
        <strain evidence="2 3">22II1-22F33</strain>
    </source>
</reference>